<evidence type="ECO:0000256" key="5">
    <source>
        <dbReference type="ARBA" id="ARBA00022490"/>
    </source>
</evidence>
<dbReference type="GO" id="GO:0005344">
    <property type="term" value="F:oxygen carrier activity"/>
    <property type="evidence" value="ECO:0007669"/>
    <property type="project" value="UniProtKB-KW"/>
</dbReference>
<dbReference type="PROSITE" id="PS01033">
    <property type="entry name" value="GLOBIN"/>
    <property type="match status" value="1"/>
</dbReference>
<evidence type="ECO:0000256" key="3">
    <source>
        <dbReference type="ARBA" id="ARBA00007609"/>
    </source>
</evidence>
<dbReference type="GO" id="GO:0020037">
    <property type="term" value="F:heme binding"/>
    <property type="evidence" value="ECO:0007669"/>
    <property type="project" value="InterPro"/>
</dbReference>
<keyword evidence="7" id="KW-0561">Oxygen transport</keyword>
<dbReference type="EMBL" id="JAWXYG010000018">
    <property type="protein sequence ID" value="KAK4253035.1"/>
    <property type="molecule type" value="Genomic_DNA"/>
</dbReference>
<organism evidence="15 16">
    <name type="scientific">Acacia crassicarpa</name>
    <name type="common">northern wattle</name>
    <dbReference type="NCBI Taxonomy" id="499986"/>
    <lineage>
        <taxon>Eukaryota</taxon>
        <taxon>Viridiplantae</taxon>
        <taxon>Streptophyta</taxon>
        <taxon>Embryophyta</taxon>
        <taxon>Tracheophyta</taxon>
        <taxon>Spermatophyta</taxon>
        <taxon>Magnoliopsida</taxon>
        <taxon>eudicotyledons</taxon>
        <taxon>Gunneridae</taxon>
        <taxon>Pentapetalae</taxon>
        <taxon>rosids</taxon>
        <taxon>fabids</taxon>
        <taxon>Fabales</taxon>
        <taxon>Fabaceae</taxon>
        <taxon>Caesalpinioideae</taxon>
        <taxon>mimosoid clade</taxon>
        <taxon>Acacieae</taxon>
        <taxon>Acacia</taxon>
    </lineage>
</organism>
<evidence type="ECO:0000256" key="1">
    <source>
        <dbReference type="ARBA" id="ARBA00004123"/>
    </source>
</evidence>
<evidence type="ECO:0000259" key="14">
    <source>
        <dbReference type="PROSITE" id="PS01033"/>
    </source>
</evidence>
<dbReference type="Gene3D" id="1.10.490.10">
    <property type="entry name" value="Globins"/>
    <property type="match status" value="1"/>
</dbReference>
<evidence type="ECO:0000256" key="12">
    <source>
        <dbReference type="ARBA" id="ARBA00023242"/>
    </source>
</evidence>
<dbReference type="Proteomes" id="UP001293593">
    <property type="component" value="Unassembled WGS sequence"/>
</dbReference>
<dbReference type="InterPro" id="IPR000971">
    <property type="entry name" value="Globin"/>
</dbReference>
<keyword evidence="12" id="KW-0539">Nucleus</keyword>
<comment type="caution">
    <text evidence="15">The sequence shown here is derived from an EMBL/GenBank/DDBJ whole genome shotgun (WGS) entry which is preliminary data.</text>
</comment>
<protein>
    <recommendedName>
        <fullName evidence="14">Globin domain-containing protein</fullName>
    </recommendedName>
</protein>
<dbReference type="PANTHER" id="PTHR22924:SF92">
    <property type="entry name" value="NON-SYMBIOTIC HEMOGLOBIN 2"/>
    <property type="match status" value="1"/>
</dbReference>
<dbReference type="PRINTS" id="PR00188">
    <property type="entry name" value="PLANTGLOBIN"/>
</dbReference>
<dbReference type="GO" id="GO:0046872">
    <property type="term" value="F:metal ion binding"/>
    <property type="evidence" value="ECO:0007669"/>
    <property type="project" value="UniProtKB-KW"/>
</dbReference>
<dbReference type="GO" id="GO:0019825">
    <property type="term" value="F:oxygen binding"/>
    <property type="evidence" value="ECO:0007669"/>
    <property type="project" value="InterPro"/>
</dbReference>
<evidence type="ECO:0000256" key="6">
    <source>
        <dbReference type="ARBA" id="ARBA00022617"/>
    </source>
</evidence>
<keyword evidence="16" id="KW-1185">Reference proteome</keyword>
<reference evidence="15" key="1">
    <citation type="submission" date="2023-10" db="EMBL/GenBank/DDBJ databases">
        <title>Chromosome-level genome of the transformable northern wattle, Acacia crassicarpa.</title>
        <authorList>
            <person name="Massaro I."/>
            <person name="Sinha N.R."/>
            <person name="Poethig S."/>
            <person name="Leichty A.R."/>
        </authorList>
    </citation>
    <scope>NUCLEOTIDE SEQUENCE</scope>
    <source>
        <strain evidence="15">Acra3RX</strain>
        <tissue evidence="15">Leaf</tissue>
    </source>
</reference>
<dbReference type="PROSITE" id="PS00208">
    <property type="entry name" value="PLANT_GLOBIN"/>
    <property type="match status" value="1"/>
</dbReference>
<evidence type="ECO:0000256" key="2">
    <source>
        <dbReference type="ARBA" id="ARBA00004496"/>
    </source>
</evidence>
<keyword evidence="6 13" id="KW-0349">Heme</keyword>
<dbReference type="GO" id="GO:0005634">
    <property type="term" value="C:nucleus"/>
    <property type="evidence" value="ECO:0007669"/>
    <property type="project" value="UniProtKB-SubCell"/>
</dbReference>
<keyword evidence="5" id="KW-0963">Cytoplasm</keyword>
<comment type="similarity">
    <text evidence="3 13">Belongs to the plant globin family.</text>
</comment>
<dbReference type="PANTHER" id="PTHR22924">
    <property type="entry name" value="LEGHEMOGLOBIN-RELATED"/>
    <property type="match status" value="1"/>
</dbReference>
<gene>
    <name evidence="15" type="ORF">QN277_010870</name>
</gene>
<evidence type="ECO:0000256" key="11">
    <source>
        <dbReference type="ARBA" id="ARBA00023231"/>
    </source>
</evidence>
<keyword evidence="9 13" id="KW-0408">Iron</keyword>
<evidence type="ECO:0000256" key="9">
    <source>
        <dbReference type="ARBA" id="ARBA00023004"/>
    </source>
</evidence>
<dbReference type="Pfam" id="PF00042">
    <property type="entry name" value="Globin"/>
    <property type="match status" value="1"/>
</dbReference>
<evidence type="ECO:0000256" key="4">
    <source>
        <dbReference type="ARBA" id="ARBA00022448"/>
    </source>
</evidence>
<evidence type="ECO:0000256" key="8">
    <source>
        <dbReference type="ARBA" id="ARBA00022723"/>
    </source>
</evidence>
<dbReference type="CDD" id="cd08923">
    <property type="entry name" value="class1-2_nsHbs_Lbs"/>
    <property type="match status" value="1"/>
</dbReference>
<feature type="domain" description="Globin" evidence="14">
    <location>
        <begin position="3"/>
        <end position="152"/>
    </location>
</feature>
<evidence type="ECO:0000313" key="15">
    <source>
        <dbReference type="EMBL" id="KAK4253035.1"/>
    </source>
</evidence>
<name>A0AAE1IN73_9FABA</name>
<keyword evidence="11" id="KW-0535">Nitrogen fixation</keyword>
<dbReference type="InterPro" id="IPR001032">
    <property type="entry name" value="Leghaemoglobin-like"/>
</dbReference>
<dbReference type="InterPro" id="IPR019824">
    <property type="entry name" value="Leghaemoglobin_Fe_BS"/>
</dbReference>
<dbReference type="AlphaFoldDB" id="A0AAE1IN73"/>
<dbReference type="InterPro" id="IPR012292">
    <property type="entry name" value="Globin/Proto"/>
</dbReference>
<keyword evidence="8 13" id="KW-0479">Metal-binding</keyword>
<sequence>MGCFSEKEEALIRISWEELMNNFPDISLRFFTLIVEIAPEAKDMFSFLRDSDEIPQNNPLLRGHAMKVFKLTYESAMRLRENEEVVLEDTLLKYLSSVHIKNGILDAHFEVLKEALLKTIKETMGERWSEDMNRVWATAYDGLATAVRKEMKESIDGVFQIL</sequence>
<accession>A0AAE1IN73</accession>
<evidence type="ECO:0000256" key="13">
    <source>
        <dbReference type="RuleBase" id="RU000625"/>
    </source>
</evidence>
<dbReference type="InterPro" id="IPR009050">
    <property type="entry name" value="Globin-like_sf"/>
</dbReference>
<evidence type="ECO:0000313" key="16">
    <source>
        <dbReference type="Proteomes" id="UP001293593"/>
    </source>
</evidence>
<evidence type="ECO:0000256" key="10">
    <source>
        <dbReference type="ARBA" id="ARBA00023074"/>
    </source>
</evidence>
<evidence type="ECO:0000256" key="7">
    <source>
        <dbReference type="ARBA" id="ARBA00022621"/>
    </source>
</evidence>
<comment type="subcellular location">
    <subcellularLocation>
        <location evidence="2">Cytoplasm</location>
    </subcellularLocation>
    <subcellularLocation>
        <location evidence="1">Nucleus</location>
    </subcellularLocation>
</comment>
<keyword evidence="4" id="KW-0813">Transport</keyword>
<dbReference type="SUPFAM" id="SSF46458">
    <property type="entry name" value="Globin-like"/>
    <property type="match status" value="1"/>
</dbReference>
<keyword evidence="10" id="KW-0944">Nitration</keyword>
<dbReference type="GO" id="GO:0005737">
    <property type="term" value="C:cytoplasm"/>
    <property type="evidence" value="ECO:0007669"/>
    <property type="project" value="UniProtKB-SubCell"/>
</dbReference>
<proteinExistence type="inferred from homology"/>